<proteinExistence type="predicted"/>
<dbReference type="SUPFAM" id="SSF52058">
    <property type="entry name" value="L domain-like"/>
    <property type="match status" value="1"/>
</dbReference>
<dbReference type="AlphaFoldDB" id="A0A1J1HTP4"/>
<dbReference type="InterPro" id="IPR032675">
    <property type="entry name" value="LRR_dom_sf"/>
</dbReference>
<evidence type="ECO:0000313" key="4">
    <source>
        <dbReference type="Proteomes" id="UP000183832"/>
    </source>
</evidence>
<keyword evidence="4" id="KW-1185">Reference proteome</keyword>
<feature type="chain" id="PRO_5012385047" evidence="2">
    <location>
        <begin position="20"/>
        <end position="312"/>
    </location>
</feature>
<dbReference type="EMBL" id="CVRI01000020">
    <property type="protein sequence ID" value="CRK91363.1"/>
    <property type="molecule type" value="Genomic_DNA"/>
</dbReference>
<name>A0A1J1HTP4_9DIPT</name>
<accession>A0A1J1HTP4</accession>
<dbReference type="STRING" id="568069.A0A1J1HTP4"/>
<feature type="signal peptide" evidence="2">
    <location>
        <begin position="1"/>
        <end position="19"/>
    </location>
</feature>
<keyword evidence="2" id="KW-0732">Signal</keyword>
<feature type="compositionally biased region" description="Low complexity" evidence="1">
    <location>
        <begin position="248"/>
        <end position="260"/>
    </location>
</feature>
<gene>
    <name evidence="3" type="ORF">CLUMA_CG005036</name>
</gene>
<reference evidence="3 4" key="1">
    <citation type="submission" date="2015-04" db="EMBL/GenBank/DDBJ databases">
        <authorList>
            <person name="Syromyatnikov M.Y."/>
            <person name="Popov V.N."/>
        </authorList>
    </citation>
    <scope>NUCLEOTIDE SEQUENCE [LARGE SCALE GENOMIC DNA]</scope>
</reference>
<feature type="compositionally biased region" description="Polar residues" evidence="1">
    <location>
        <begin position="293"/>
        <end position="312"/>
    </location>
</feature>
<evidence type="ECO:0000256" key="2">
    <source>
        <dbReference type="SAM" id="SignalP"/>
    </source>
</evidence>
<dbReference type="OrthoDB" id="7782277at2759"/>
<feature type="compositionally biased region" description="Low complexity" evidence="1">
    <location>
        <begin position="281"/>
        <end position="292"/>
    </location>
</feature>
<dbReference type="Gene3D" id="3.80.10.10">
    <property type="entry name" value="Ribonuclease Inhibitor"/>
    <property type="match status" value="1"/>
</dbReference>
<feature type="region of interest" description="Disordered" evidence="1">
    <location>
        <begin position="234"/>
        <end position="312"/>
    </location>
</feature>
<organism evidence="3 4">
    <name type="scientific">Clunio marinus</name>
    <dbReference type="NCBI Taxonomy" id="568069"/>
    <lineage>
        <taxon>Eukaryota</taxon>
        <taxon>Metazoa</taxon>
        <taxon>Ecdysozoa</taxon>
        <taxon>Arthropoda</taxon>
        <taxon>Hexapoda</taxon>
        <taxon>Insecta</taxon>
        <taxon>Pterygota</taxon>
        <taxon>Neoptera</taxon>
        <taxon>Endopterygota</taxon>
        <taxon>Diptera</taxon>
        <taxon>Nematocera</taxon>
        <taxon>Chironomoidea</taxon>
        <taxon>Chironomidae</taxon>
        <taxon>Clunio</taxon>
    </lineage>
</organism>
<dbReference type="Proteomes" id="UP000183832">
    <property type="component" value="Unassembled WGS sequence"/>
</dbReference>
<evidence type="ECO:0000256" key="1">
    <source>
        <dbReference type="SAM" id="MobiDB-lite"/>
    </source>
</evidence>
<evidence type="ECO:0000313" key="3">
    <source>
        <dbReference type="EMBL" id="CRK91363.1"/>
    </source>
</evidence>
<sequence length="312" mass="34179">MIITKSIFLLAIAVSSVMSAVTINCDFHFQVNSWNILSDSYSCRGTVIRNDTNHAVIGVSGNHRAGLNNTHVETLLLTRQSLTNWLSDVENFFPNLLAIDFSYSSITTLTADNLKPFPNLKVLVIMYNKIEVLDSNTFQYTIELQHLGLAINEIREVGSGILDELADLKLVSFYGNQCINEAAMNKDQIPALIRSLEENCPRSVIDTTTTPMESTTIEVETTTVEVATTTPMESTTIEAETTPEENETTTPLESTTIEPETTPEEDATTTPMETSTVENETTTGSCKTCTTTPSVNATTPRSETMTPEKSGA</sequence>
<protein>
    <submittedName>
        <fullName evidence="3">CLUMA_CG005036, isoform A</fullName>
    </submittedName>
</protein>